<dbReference type="Proteomes" id="UP000189229">
    <property type="component" value="Unassembled WGS sequence"/>
</dbReference>
<dbReference type="SUPFAM" id="SSF53448">
    <property type="entry name" value="Nucleotide-diphospho-sugar transferases"/>
    <property type="match status" value="1"/>
</dbReference>
<dbReference type="InterPro" id="IPR001173">
    <property type="entry name" value="Glyco_trans_2-like"/>
</dbReference>
<dbReference type="EMBL" id="MVBM01000003">
    <property type="protein sequence ID" value="OOK76410.1"/>
    <property type="molecule type" value="Genomic_DNA"/>
</dbReference>
<evidence type="ECO:0000313" key="3">
    <source>
        <dbReference type="EMBL" id="OOK76410.1"/>
    </source>
</evidence>
<comment type="caution">
    <text evidence="3">The sequence shown here is derived from an EMBL/GenBank/DDBJ whole genome shotgun (WGS) entry which is preliminary data.</text>
</comment>
<feature type="domain" description="Glycosyltransferase 2-like" evidence="2">
    <location>
        <begin position="9"/>
        <end position="157"/>
    </location>
</feature>
<evidence type="ECO:0000313" key="4">
    <source>
        <dbReference type="Proteomes" id="UP000189229"/>
    </source>
</evidence>
<evidence type="ECO:0000259" key="2">
    <source>
        <dbReference type="Pfam" id="PF00535"/>
    </source>
</evidence>
<name>A0A1V3XBC8_MYCKA</name>
<dbReference type="PANTHER" id="PTHR43685:SF14">
    <property type="entry name" value="GLYCOSYLTRANSFERASE 2-LIKE DOMAIN-CONTAINING PROTEIN"/>
    <property type="match status" value="1"/>
</dbReference>
<evidence type="ECO:0000256" key="1">
    <source>
        <dbReference type="SAM" id="MobiDB-lite"/>
    </source>
</evidence>
<gene>
    <name evidence="3" type="ORF">BZL30_4239</name>
</gene>
<dbReference type="PANTHER" id="PTHR43685">
    <property type="entry name" value="GLYCOSYLTRANSFERASE"/>
    <property type="match status" value="1"/>
</dbReference>
<dbReference type="Gene3D" id="3.90.550.10">
    <property type="entry name" value="Spore Coat Polysaccharide Biosynthesis Protein SpsA, Chain A"/>
    <property type="match status" value="1"/>
</dbReference>
<reference evidence="3 4" key="1">
    <citation type="submission" date="2017-02" db="EMBL/GenBank/DDBJ databases">
        <title>Complete genome sequences of Mycobacterium kansasii strains isolated from rhesus macaques.</title>
        <authorList>
            <person name="Panda A."/>
            <person name="Nagaraj S."/>
            <person name="Zhao X."/>
            <person name="Tettelin H."/>
            <person name="Detolla L.J."/>
        </authorList>
    </citation>
    <scope>NUCLEOTIDE SEQUENCE [LARGE SCALE GENOMIC DNA]</scope>
    <source>
        <strain evidence="3 4">11-3813</strain>
    </source>
</reference>
<dbReference type="InterPro" id="IPR029044">
    <property type="entry name" value="Nucleotide-diphossugar_trans"/>
</dbReference>
<organism evidence="3 4">
    <name type="scientific">Mycobacterium kansasii</name>
    <dbReference type="NCBI Taxonomy" id="1768"/>
    <lineage>
        <taxon>Bacteria</taxon>
        <taxon>Bacillati</taxon>
        <taxon>Actinomycetota</taxon>
        <taxon>Actinomycetes</taxon>
        <taxon>Mycobacteriales</taxon>
        <taxon>Mycobacteriaceae</taxon>
        <taxon>Mycobacterium</taxon>
    </lineage>
</organism>
<proteinExistence type="predicted"/>
<dbReference type="Pfam" id="PF00535">
    <property type="entry name" value="Glycos_transf_2"/>
    <property type="match status" value="1"/>
</dbReference>
<feature type="region of interest" description="Disordered" evidence="1">
    <location>
        <begin position="274"/>
        <end position="304"/>
    </location>
</feature>
<keyword evidence="3" id="KW-0808">Transferase</keyword>
<sequence length="444" mass="48911">MSQQLSVAIVIPAHNEERFIGKCLDACLSQTSAPDEIIVVNNKSSDNTVSIVRRYQEENPHIDIRLLNQNEHLGIAPTRNCGFDHARSQIIGRIDADSVVDTDWVETIRQCFQDSAIDAVTGPVHYYDIPLRGPIFRIDRMVRRNLHRTATDQRFLLGANMAIRTSAWQAVRHLTQLDLEDRLHEDIDLALTLFKNNFEIAYESTMVVGASGRRVECSPLDFFRYATRYTRTTKAHGVKSRSARITIAVLMLGYVPVRTLRFFYDAENNRFTRKRSGTAAERNRPTTEGRSASQSKHPLLCSRDNDSFSRLSLGFGSPETTGRPPGPPCRSAKLGMPANESSGLGMPVNWGIGTPDLPIPQLTGMPTLPNPFPAMPSLADLFCRPNGVPKLPATAELAALPDFSGTLAGLPTMAQLTAPLSQLTQLSGAAGGLNQPVNTASRHR</sequence>
<dbReference type="InterPro" id="IPR050834">
    <property type="entry name" value="Glycosyltransf_2"/>
</dbReference>
<dbReference type="GO" id="GO:0016740">
    <property type="term" value="F:transferase activity"/>
    <property type="evidence" value="ECO:0007669"/>
    <property type="project" value="UniProtKB-KW"/>
</dbReference>
<protein>
    <submittedName>
        <fullName evidence="3">Glycosyl transferase 2 family protein</fullName>
    </submittedName>
</protein>
<dbReference type="CDD" id="cd00761">
    <property type="entry name" value="Glyco_tranf_GTA_type"/>
    <property type="match status" value="1"/>
</dbReference>
<dbReference type="AlphaFoldDB" id="A0A1V3XBC8"/>
<accession>A0A1V3XBC8</accession>